<reference evidence="3" key="2">
    <citation type="submission" date="2025-04" db="UniProtKB">
        <authorList>
            <consortium name="RefSeq"/>
        </authorList>
    </citation>
    <scope>IDENTIFICATION</scope>
</reference>
<reference evidence="2" key="1">
    <citation type="journal article" date="2021" name="Elife">
        <title>Highly contiguous assemblies of 101 drosophilid genomes.</title>
        <authorList>
            <person name="Kim B.Y."/>
            <person name="Wang J.R."/>
            <person name="Miller D.E."/>
            <person name="Barmina O."/>
            <person name="Delaney E."/>
            <person name="Thompson A."/>
            <person name="Comeault A.A."/>
            <person name="Peede D."/>
            <person name="D'Agostino E.R."/>
            <person name="Pelaez J."/>
            <person name="Aguilar J.M."/>
            <person name="Haji D."/>
            <person name="Matsunaga T."/>
            <person name="Armstrong E.E."/>
            <person name="Zych M."/>
            <person name="Ogawa Y."/>
            <person name="Stamenkovic-Radak M."/>
            <person name="Jelic M."/>
            <person name="Veselinovic M.S."/>
            <person name="Tanaskovic M."/>
            <person name="Eric P."/>
            <person name="Gao J.J."/>
            <person name="Katoh T.K."/>
            <person name="Toda M.J."/>
            <person name="Watabe H."/>
            <person name="Watada M."/>
            <person name="Davis J.S."/>
            <person name="Moyle L.C."/>
            <person name="Manoli G."/>
            <person name="Bertolini E."/>
            <person name="Kostal V."/>
            <person name="Hawley R.S."/>
            <person name="Takahashi A."/>
            <person name="Jones C.D."/>
            <person name="Price D.K."/>
            <person name="Whiteman N."/>
            <person name="Kopp A."/>
            <person name="Matute D.R."/>
            <person name="Petrov D.A."/>
        </authorList>
    </citation>
    <scope>NUCLEOTIDE SEQUENCE [LARGE SCALE GENOMIC DNA]</scope>
</reference>
<name>A0A6P4FS10_DRORH</name>
<dbReference type="OMA" id="DVRYKFI"/>
<dbReference type="RefSeq" id="XP_016990428.1">
    <property type="nucleotide sequence ID" value="XM_017134939.1"/>
</dbReference>
<evidence type="ECO:0000313" key="2">
    <source>
        <dbReference type="Proteomes" id="UP001652680"/>
    </source>
</evidence>
<evidence type="ECO:0000313" key="1">
    <source>
        <dbReference type="EnsemblMetazoa" id="XP_016990428.1"/>
    </source>
</evidence>
<reference evidence="1" key="3">
    <citation type="submission" date="2025-05" db="UniProtKB">
        <authorList>
            <consortium name="EnsemblMetazoa"/>
        </authorList>
    </citation>
    <scope>IDENTIFICATION</scope>
</reference>
<protein>
    <submittedName>
        <fullName evidence="3">Uncharacterized protein LOC108052537</fullName>
    </submittedName>
</protein>
<dbReference type="OrthoDB" id="7827302at2759"/>
<sequence>MMIIQTEFIKIDDALEICYSMEDDLHECLGLVKTMNRKYNAPGRYTISMDPFAEDYPLYSPESTEQDASSLQNADSELEMLSQLYGARSAQELDESYVDVRYKFIKLKRDLEGTVTHCQRITDCADRQERVSHRMLKSSGGSKKRLCKH</sequence>
<keyword evidence="2" id="KW-1185">Reference proteome</keyword>
<accession>A0A6P4FS10</accession>
<evidence type="ECO:0000313" key="3">
    <source>
        <dbReference type="RefSeq" id="XP_016990428.1"/>
    </source>
</evidence>
<dbReference type="AlphaFoldDB" id="A0A6P4FS10"/>
<dbReference type="EnsemblMetazoa" id="XM_017134939.2">
    <property type="protein sequence ID" value="XP_016990428.1"/>
    <property type="gene ID" value="LOC108052537"/>
</dbReference>
<proteinExistence type="predicted"/>
<dbReference type="GeneID" id="108052537"/>
<gene>
    <name evidence="3" type="primary">LOC108052537</name>
    <name evidence="1" type="synonym">108052537</name>
</gene>
<dbReference type="Proteomes" id="UP001652680">
    <property type="component" value="Unassembled WGS sequence"/>
</dbReference>
<organism evidence="3">
    <name type="scientific">Drosophila rhopaloa</name>
    <name type="common">Fruit fly</name>
    <dbReference type="NCBI Taxonomy" id="1041015"/>
    <lineage>
        <taxon>Eukaryota</taxon>
        <taxon>Metazoa</taxon>
        <taxon>Ecdysozoa</taxon>
        <taxon>Arthropoda</taxon>
        <taxon>Hexapoda</taxon>
        <taxon>Insecta</taxon>
        <taxon>Pterygota</taxon>
        <taxon>Neoptera</taxon>
        <taxon>Endopterygota</taxon>
        <taxon>Diptera</taxon>
        <taxon>Brachycera</taxon>
        <taxon>Muscomorpha</taxon>
        <taxon>Ephydroidea</taxon>
        <taxon>Drosophilidae</taxon>
        <taxon>Drosophila</taxon>
        <taxon>Sophophora</taxon>
    </lineage>
</organism>